<gene>
    <name evidence="2" type="ORF">HF690_10875</name>
</gene>
<accession>A0A846ZPE5</accession>
<protein>
    <submittedName>
        <fullName evidence="2">Uncharacterized protein</fullName>
    </submittedName>
</protein>
<sequence>MTEAAPIARLRRWRARLLKVYVFHVGWLTSTCAFAATGATHATVATTLWLTLVTIPPVLIYTVIVHRACRAVDPSARSGGRRTRDLHVALPDAVGVGSGAAGEESSGRDTPAAASWHFIRRAPGAPAPRGQFGCRAAGYLHPGDV</sequence>
<keyword evidence="3" id="KW-1185">Reference proteome</keyword>
<keyword evidence="1" id="KW-1133">Transmembrane helix</keyword>
<comment type="caution">
    <text evidence="2">The sequence shown here is derived from an EMBL/GenBank/DDBJ whole genome shotgun (WGS) entry which is preliminary data.</text>
</comment>
<evidence type="ECO:0000313" key="3">
    <source>
        <dbReference type="Proteomes" id="UP000541636"/>
    </source>
</evidence>
<proteinExistence type="predicted"/>
<reference evidence="2 3" key="1">
    <citation type="journal article" date="2017" name="Int. J. Syst. Evol. Microbiol.">
        <title>Oleiagrimonas citrea sp. nov., a marine bacterium isolated from tidal flat sediment and emended description of the genus Oleiagrimonas Fang et al. 2015 and Oleiagrimonas soli.</title>
        <authorList>
            <person name="Yang S.H."/>
            <person name="Seo H.S."/>
            <person name="Seong C.N."/>
            <person name="Kwon K.K."/>
        </authorList>
    </citation>
    <scope>NUCLEOTIDE SEQUENCE [LARGE SCALE GENOMIC DNA]</scope>
    <source>
        <strain evidence="2 3">MEBiC09124</strain>
    </source>
</reference>
<dbReference type="RefSeq" id="WP_168609450.1">
    <property type="nucleotide sequence ID" value="NZ_JAAZQD010000004.1"/>
</dbReference>
<feature type="transmembrane region" description="Helical" evidence="1">
    <location>
        <begin position="48"/>
        <end position="69"/>
    </location>
</feature>
<evidence type="ECO:0000313" key="2">
    <source>
        <dbReference type="EMBL" id="NKZ39450.1"/>
    </source>
</evidence>
<feature type="transmembrane region" description="Helical" evidence="1">
    <location>
        <begin position="21"/>
        <end position="42"/>
    </location>
</feature>
<dbReference type="EMBL" id="JAAZQD010000004">
    <property type="protein sequence ID" value="NKZ39450.1"/>
    <property type="molecule type" value="Genomic_DNA"/>
</dbReference>
<keyword evidence="1" id="KW-0472">Membrane</keyword>
<name>A0A846ZPE5_9GAMM</name>
<keyword evidence="1" id="KW-0812">Transmembrane</keyword>
<organism evidence="2 3">
    <name type="scientific">Oleiagrimonas citrea</name>
    <dbReference type="NCBI Taxonomy" id="1665687"/>
    <lineage>
        <taxon>Bacteria</taxon>
        <taxon>Pseudomonadati</taxon>
        <taxon>Pseudomonadota</taxon>
        <taxon>Gammaproteobacteria</taxon>
        <taxon>Lysobacterales</taxon>
        <taxon>Rhodanobacteraceae</taxon>
        <taxon>Oleiagrimonas</taxon>
    </lineage>
</organism>
<evidence type="ECO:0000256" key="1">
    <source>
        <dbReference type="SAM" id="Phobius"/>
    </source>
</evidence>
<dbReference type="AlphaFoldDB" id="A0A846ZPE5"/>
<dbReference type="Proteomes" id="UP000541636">
    <property type="component" value="Unassembled WGS sequence"/>
</dbReference>